<evidence type="ECO:0000256" key="1">
    <source>
        <dbReference type="ARBA" id="ARBA00022614"/>
    </source>
</evidence>
<name>A0A0M3IT51_ASCLU</name>
<sequence>MLRELHISDQGLESLAQLSALNELTIIDASSNSISKLDGLSHMNNLEDLWLNDNEIADWNEVAKLGKMKSLNTIYLERNPIYKSDVSGYRRKVMLNMPSVKQIDATLCR</sequence>
<evidence type="ECO:0000313" key="4">
    <source>
        <dbReference type="WBParaSite" id="ALUE_0002192901-mRNA-1"/>
    </source>
</evidence>
<dbReference type="InterPro" id="IPR001611">
    <property type="entry name" value="Leu-rich_rpt"/>
</dbReference>
<dbReference type="AlphaFoldDB" id="A0A0M3IT51"/>
<dbReference type="PROSITE" id="PS51450">
    <property type="entry name" value="LRR"/>
    <property type="match status" value="2"/>
</dbReference>
<dbReference type="Gene3D" id="3.80.10.10">
    <property type="entry name" value="Ribonuclease Inhibitor"/>
    <property type="match status" value="1"/>
</dbReference>
<dbReference type="InterPro" id="IPR032675">
    <property type="entry name" value="LRR_dom_sf"/>
</dbReference>
<evidence type="ECO:0000256" key="2">
    <source>
        <dbReference type="ARBA" id="ARBA00022737"/>
    </source>
</evidence>
<dbReference type="WBParaSite" id="ALUE_0002192901-mRNA-1">
    <property type="protein sequence ID" value="ALUE_0002192901-mRNA-1"/>
    <property type="gene ID" value="ALUE_0002192901"/>
</dbReference>
<dbReference type="InterPro" id="IPR025875">
    <property type="entry name" value="Leu-rich_rpt_4"/>
</dbReference>
<dbReference type="PANTHER" id="PTHR18849">
    <property type="entry name" value="LEUCINE RICH REPEAT PROTEIN"/>
    <property type="match status" value="1"/>
</dbReference>
<proteinExistence type="predicted"/>
<protein>
    <submittedName>
        <fullName evidence="4">Protein phosphatase 1 regulatory subunit 22</fullName>
    </submittedName>
</protein>
<dbReference type="PANTHER" id="PTHR18849:SF0">
    <property type="entry name" value="CILIA- AND FLAGELLA-ASSOCIATED PROTEIN 410-RELATED"/>
    <property type="match status" value="1"/>
</dbReference>
<reference evidence="4" key="1">
    <citation type="submission" date="2017-02" db="UniProtKB">
        <authorList>
            <consortium name="WormBaseParasite"/>
        </authorList>
    </citation>
    <scope>IDENTIFICATION</scope>
</reference>
<keyword evidence="3" id="KW-1185">Reference proteome</keyword>
<dbReference type="Pfam" id="PF12799">
    <property type="entry name" value="LRR_4"/>
    <property type="match status" value="1"/>
</dbReference>
<evidence type="ECO:0000313" key="3">
    <source>
        <dbReference type="Proteomes" id="UP000036681"/>
    </source>
</evidence>
<organism evidence="3 4">
    <name type="scientific">Ascaris lumbricoides</name>
    <name type="common">Giant roundworm</name>
    <dbReference type="NCBI Taxonomy" id="6252"/>
    <lineage>
        <taxon>Eukaryota</taxon>
        <taxon>Metazoa</taxon>
        <taxon>Ecdysozoa</taxon>
        <taxon>Nematoda</taxon>
        <taxon>Chromadorea</taxon>
        <taxon>Rhabditida</taxon>
        <taxon>Spirurina</taxon>
        <taxon>Ascaridomorpha</taxon>
        <taxon>Ascaridoidea</taxon>
        <taxon>Ascarididae</taxon>
        <taxon>Ascaris</taxon>
    </lineage>
</organism>
<dbReference type="SMART" id="SM00365">
    <property type="entry name" value="LRR_SD22"/>
    <property type="match status" value="2"/>
</dbReference>
<keyword evidence="1" id="KW-0433">Leucine-rich repeat</keyword>
<dbReference type="Proteomes" id="UP000036681">
    <property type="component" value="Unplaced"/>
</dbReference>
<keyword evidence="2" id="KW-0677">Repeat</keyword>
<dbReference type="SUPFAM" id="SSF52058">
    <property type="entry name" value="L domain-like"/>
    <property type="match status" value="1"/>
</dbReference>
<accession>A0A0M3IT51</accession>